<evidence type="ECO:0000313" key="3">
    <source>
        <dbReference type="Proteomes" id="UP000796880"/>
    </source>
</evidence>
<feature type="compositionally biased region" description="Low complexity" evidence="1">
    <location>
        <begin position="168"/>
        <end position="179"/>
    </location>
</feature>
<keyword evidence="3" id="KW-1185">Reference proteome</keyword>
<proteinExistence type="predicted"/>
<reference evidence="2" key="1">
    <citation type="submission" date="2020-03" db="EMBL/GenBank/DDBJ databases">
        <title>A high-quality chromosome-level genome assembly of a woody plant with both climbing and erect habits, Rhamnella rubrinervis.</title>
        <authorList>
            <person name="Lu Z."/>
            <person name="Yang Y."/>
            <person name="Zhu X."/>
            <person name="Sun Y."/>
        </authorList>
    </citation>
    <scope>NUCLEOTIDE SEQUENCE</scope>
    <source>
        <strain evidence="2">BYM</strain>
        <tissue evidence="2">Leaf</tissue>
    </source>
</reference>
<gene>
    <name evidence="2" type="ORF">FNV43_RR27251</name>
</gene>
<protein>
    <submittedName>
        <fullName evidence="2">Uncharacterized protein</fullName>
    </submittedName>
</protein>
<evidence type="ECO:0000313" key="2">
    <source>
        <dbReference type="EMBL" id="KAF3432511.1"/>
    </source>
</evidence>
<dbReference type="EMBL" id="VOIH02000012">
    <property type="protein sequence ID" value="KAF3432511.1"/>
    <property type="molecule type" value="Genomic_DNA"/>
</dbReference>
<dbReference type="AlphaFoldDB" id="A0A8K0DPM3"/>
<accession>A0A8K0DPM3</accession>
<feature type="region of interest" description="Disordered" evidence="1">
    <location>
        <begin position="231"/>
        <end position="300"/>
    </location>
</feature>
<evidence type="ECO:0000256" key="1">
    <source>
        <dbReference type="SAM" id="MobiDB-lite"/>
    </source>
</evidence>
<sequence length="300" mass="32589">MSTVICWFLSNAPIHPLQVIGKGWQSLIGHIIMWFEAYKKFFVSGNWEGLPAAGSTYRVPRGLVKVGWPTVPTVGKKAAHKVISLKAKTVEKATKLATKVHLSNAGLWKLEKVSAEPLSAAKEGSFGPAVDPSVVDAIKNIKAGKRPTSEPASGGNTSKLRRMAGNFSKSATSSKSTSSIGVGADQTPTSRAAYQAMVTAHQLKNMKEEQSSSKKSFQALEGKCKTLEKSFTVKENERERERHARLQHHEEGSQDPPQVNEPAICPSKGKPPVENQSADEITEKAPETIMVEKTTEEEES</sequence>
<feature type="compositionally biased region" description="Basic and acidic residues" evidence="1">
    <location>
        <begin position="231"/>
        <end position="252"/>
    </location>
</feature>
<feature type="region of interest" description="Disordered" evidence="1">
    <location>
        <begin position="166"/>
        <end position="186"/>
    </location>
</feature>
<dbReference type="Proteomes" id="UP000796880">
    <property type="component" value="Unassembled WGS sequence"/>
</dbReference>
<comment type="caution">
    <text evidence="2">The sequence shown here is derived from an EMBL/GenBank/DDBJ whole genome shotgun (WGS) entry which is preliminary data.</text>
</comment>
<name>A0A8K0DPM3_9ROSA</name>
<organism evidence="2 3">
    <name type="scientific">Rhamnella rubrinervis</name>
    <dbReference type="NCBI Taxonomy" id="2594499"/>
    <lineage>
        <taxon>Eukaryota</taxon>
        <taxon>Viridiplantae</taxon>
        <taxon>Streptophyta</taxon>
        <taxon>Embryophyta</taxon>
        <taxon>Tracheophyta</taxon>
        <taxon>Spermatophyta</taxon>
        <taxon>Magnoliopsida</taxon>
        <taxon>eudicotyledons</taxon>
        <taxon>Gunneridae</taxon>
        <taxon>Pentapetalae</taxon>
        <taxon>rosids</taxon>
        <taxon>fabids</taxon>
        <taxon>Rosales</taxon>
        <taxon>Rhamnaceae</taxon>
        <taxon>rhamnoid group</taxon>
        <taxon>Rhamneae</taxon>
        <taxon>Rhamnella</taxon>
    </lineage>
</organism>